<dbReference type="AlphaFoldDB" id="A0A3R0BGE5"/>
<evidence type="ECO:0000313" key="1">
    <source>
        <dbReference type="EMBL" id="ECI4934615.1"/>
    </source>
</evidence>
<name>A0A3R0BGE5_SALER</name>
<sequence>MRCAVQTITTTHTRQRNHQPIRCCFAITPSLFNASYLSHWRGFGNLSPVKLCGRAAQPSDSRTRNLFLLMI</sequence>
<protein>
    <submittedName>
        <fullName evidence="1">Uncharacterized protein</fullName>
    </submittedName>
</protein>
<gene>
    <name evidence="1" type="ORF">DSQ81_01810</name>
</gene>
<organism evidence="1">
    <name type="scientific">Salmonella enterica subsp. arizonae</name>
    <dbReference type="NCBI Taxonomy" id="59203"/>
    <lineage>
        <taxon>Bacteria</taxon>
        <taxon>Pseudomonadati</taxon>
        <taxon>Pseudomonadota</taxon>
        <taxon>Gammaproteobacteria</taxon>
        <taxon>Enterobacterales</taxon>
        <taxon>Enterobacteriaceae</taxon>
        <taxon>Salmonella</taxon>
    </lineage>
</organism>
<proteinExistence type="predicted"/>
<dbReference type="EMBL" id="AAIVIG010000001">
    <property type="protein sequence ID" value="ECI4934615.1"/>
    <property type="molecule type" value="Genomic_DNA"/>
</dbReference>
<dbReference type="Proteomes" id="UP000839688">
    <property type="component" value="Unassembled WGS sequence"/>
</dbReference>
<accession>A0A3R0BGE5</accession>
<comment type="caution">
    <text evidence="1">The sequence shown here is derived from an EMBL/GenBank/DDBJ whole genome shotgun (WGS) entry which is preliminary data.</text>
</comment>
<reference evidence="1" key="1">
    <citation type="submission" date="2018-07" db="EMBL/GenBank/DDBJ databases">
        <authorList>
            <person name="Ashton P.M."/>
            <person name="Dallman T."/>
            <person name="Nair S."/>
            <person name="De Pinna E."/>
            <person name="Peters T."/>
            <person name="Grant K."/>
        </authorList>
    </citation>
    <scope>NUCLEOTIDE SEQUENCE [LARGE SCALE GENOMIC DNA]</scope>
    <source>
        <strain evidence="1">475813</strain>
    </source>
</reference>